<accession>A0A974ZW14</accession>
<evidence type="ECO:0000313" key="4">
    <source>
        <dbReference type="Proteomes" id="UP000662986"/>
    </source>
</evidence>
<dbReference type="PROSITE" id="PS51257">
    <property type="entry name" value="PROKAR_LIPOPROTEIN"/>
    <property type="match status" value="1"/>
</dbReference>
<dbReference type="InterPro" id="IPR036182">
    <property type="entry name" value="PCuAC_sf"/>
</dbReference>
<evidence type="ECO:0000256" key="1">
    <source>
        <dbReference type="SAM" id="MobiDB-lite"/>
    </source>
</evidence>
<reference evidence="3 4" key="1">
    <citation type="journal article" date="2021" name="Microbiol. Resour. Announc.">
        <title>Complete Genome Sequences of Two Rhodococcus sp. Strains with Large and Linear Chromosomes, Isolated from Apple Rhizosphere.</title>
        <authorList>
            <person name="Benning S."/>
            <person name="Brugnone N."/>
            <person name="Siani R."/>
            <person name="Kublik S."/>
            <person name="Schloter M."/>
            <person name="Rad V."/>
        </authorList>
    </citation>
    <scope>NUCLEOTIDE SEQUENCE [LARGE SCALE GENOMIC DNA]</scope>
    <source>
        <strain evidence="3 4">R79</strain>
    </source>
</reference>
<feature type="signal peptide" evidence="2">
    <location>
        <begin position="1"/>
        <end position="16"/>
    </location>
</feature>
<name>A0A974ZW14_9NOCA</name>
<feature type="region of interest" description="Disordered" evidence="1">
    <location>
        <begin position="155"/>
        <end position="183"/>
    </location>
</feature>
<dbReference type="InterPro" id="IPR007410">
    <property type="entry name" value="LpqE-like"/>
</dbReference>
<dbReference type="SUPFAM" id="SSF110087">
    <property type="entry name" value="DR1885-like metal-binding protein"/>
    <property type="match status" value="1"/>
</dbReference>
<feature type="chain" id="PRO_5047434890" evidence="2">
    <location>
        <begin position="17"/>
        <end position="183"/>
    </location>
</feature>
<dbReference type="InterPro" id="IPR058248">
    <property type="entry name" value="Lxx211020-like"/>
</dbReference>
<protein>
    <submittedName>
        <fullName evidence="3">Copper chaperone PCu(A)C</fullName>
    </submittedName>
</protein>
<organism evidence="3 4">
    <name type="scientific">Rhodococcus pseudokoreensis</name>
    <dbReference type="NCBI Taxonomy" id="2811421"/>
    <lineage>
        <taxon>Bacteria</taxon>
        <taxon>Bacillati</taxon>
        <taxon>Actinomycetota</taxon>
        <taxon>Actinomycetes</taxon>
        <taxon>Mycobacteriales</taxon>
        <taxon>Nocardiaceae</taxon>
        <taxon>Rhodococcus</taxon>
    </lineage>
</organism>
<feature type="compositionally biased region" description="Low complexity" evidence="1">
    <location>
        <begin position="163"/>
        <end position="183"/>
    </location>
</feature>
<dbReference type="PANTHER" id="PTHR36302:SF1">
    <property type="entry name" value="COPPER CHAPERONE PCU(A)C"/>
    <property type="match status" value="1"/>
</dbReference>
<dbReference type="Gene3D" id="2.60.40.1890">
    <property type="entry name" value="PCu(A)C copper chaperone"/>
    <property type="match status" value="1"/>
</dbReference>
<dbReference type="Pfam" id="PF04314">
    <property type="entry name" value="PCuAC"/>
    <property type="match status" value="1"/>
</dbReference>
<evidence type="ECO:0000313" key="3">
    <source>
        <dbReference type="EMBL" id="QSE92007.1"/>
    </source>
</evidence>
<keyword evidence="2" id="KW-0732">Signal</keyword>
<dbReference type="EMBL" id="CP070619">
    <property type="protein sequence ID" value="QSE92007.1"/>
    <property type="molecule type" value="Genomic_DNA"/>
</dbReference>
<dbReference type="PANTHER" id="PTHR36302">
    <property type="entry name" value="BLR7088 PROTEIN"/>
    <property type="match status" value="1"/>
</dbReference>
<reference evidence="3 4" key="2">
    <citation type="journal article" date="2022" name="Arch. Microbiol.">
        <title>Rhodococcus pseudokoreensis sp. nov. isolated from the rhizosphere of young M26 apple rootstocks.</title>
        <authorList>
            <person name="Kampfer P."/>
            <person name="Glaeser S.P."/>
            <person name="Blom J."/>
            <person name="Wolf J."/>
            <person name="Benning S."/>
            <person name="Schloter M."/>
            <person name="Neumann-Schaal M."/>
        </authorList>
    </citation>
    <scope>NUCLEOTIDE SEQUENCE [LARGE SCALE GENOMIC DNA]</scope>
    <source>
        <strain evidence="3 4">R79</strain>
    </source>
</reference>
<gene>
    <name evidence="3" type="ORF">JWS13_26890</name>
</gene>
<dbReference type="Proteomes" id="UP000662986">
    <property type="component" value="Chromosome"/>
</dbReference>
<sequence length="183" mass="18328">MSSFTLRRLAAGSACAAVLLTGCSSTTDDAPATEADAVTVSDQWVKAADTGMSAAFAQLTNSGGQDVRIVSVSSPASTRMELHEIAAGADGATVMREKQGGVTIAANGTHALAPGGDHLMLMDLTAPLTPGATTTFTLTFEDGSTADFDAQVRDFSGNQENYDPSGGHDAAPAPAATAPGHGG</sequence>
<proteinExistence type="predicted"/>
<dbReference type="RefSeq" id="WP_206008376.1">
    <property type="nucleotide sequence ID" value="NZ_CP070619.1"/>
</dbReference>
<keyword evidence="4" id="KW-1185">Reference proteome</keyword>
<evidence type="ECO:0000256" key="2">
    <source>
        <dbReference type="SAM" id="SignalP"/>
    </source>
</evidence>